<evidence type="ECO:0000313" key="3">
    <source>
        <dbReference type="EMBL" id="KAG5562960.1"/>
    </source>
</evidence>
<reference evidence="3" key="1">
    <citation type="submission" date="2020-08" db="EMBL/GenBank/DDBJ databases">
        <title>Plant Genome Project.</title>
        <authorList>
            <person name="Zhang R.-G."/>
        </authorList>
    </citation>
    <scope>NUCLEOTIDE SEQUENCE</scope>
    <source>
        <strain evidence="3">WSP0</strain>
        <tissue evidence="3">Leaf</tissue>
    </source>
</reference>
<name>A0AAV6LD04_9ERIC</name>
<comment type="caution">
    <text evidence="3">The sequence shown here is derived from an EMBL/GenBank/DDBJ whole genome shotgun (WGS) entry which is preliminary data.</text>
</comment>
<evidence type="ECO:0000256" key="1">
    <source>
        <dbReference type="SAM" id="MobiDB-lite"/>
    </source>
</evidence>
<proteinExistence type="predicted"/>
<feature type="signal peptide" evidence="2">
    <location>
        <begin position="1"/>
        <end position="16"/>
    </location>
</feature>
<organism evidence="3 4">
    <name type="scientific">Rhododendron griersonianum</name>
    <dbReference type="NCBI Taxonomy" id="479676"/>
    <lineage>
        <taxon>Eukaryota</taxon>
        <taxon>Viridiplantae</taxon>
        <taxon>Streptophyta</taxon>
        <taxon>Embryophyta</taxon>
        <taxon>Tracheophyta</taxon>
        <taxon>Spermatophyta</taxon>
        <taxon>Magnoliopsida</taxon>
        <taxon>eudicotyledons</taxon>
        <taxon>Gunneridae</taxon>
        <taxon>Pentapetalae</taxon>
        <taxon>asterids</taxon>
        <taxon>Ericales</taxon>
        <taxon>Ericaceae</taxon>
        <taxon>Ericoideae</taxon>
        <taxon>Rhodoreae</taxon>
        <taxon>Rhododendron</taxon>
    </lineage>
</organism>
<evidence type="ECO:0000256" key="2">
    <source>
        <dbReference type="SAM" id="SignalP"/>
    </source>
</evidence>
<sequence length="89" mass="9937">MSREIIWRLILLLITANDFDDFCNRASKLADLSKGAPLFTVTQARYISKASGNYEMSSDGGRIQQDGCSDVMPGNDAEDCTQEDDWQLL</sequence>
<feature type="region of interest" description="Disordered" evidence="1">
    <location>
        <begin position="54"/>
        <end position="89"/>
    </location>
</feature>
<protein>
    <submittedName>
        <fullName evidence="3">Uncharacterized protein</fullName>
    </submittedName>
</protein>
<dbReference type="EMBL" id="JACTNZ010000002">
    <property type="protein sequence ID" value="KAG5562960.1"/>
    <property type="molecule type" value="Genomic_DNA"/>
</dbReference>
<gene>
    <name evidence="3" type="ORF">RHGRI_005634</name>
</gene>
<dbReference type="AlphaFoldDB" id="A0AAV6LD04"/>
<accession>A0AAV6LD04</accession>
<feature type="chain" id="PRO_5043708836" evidence="2">
    <location>
        <begin position="17"/>
        <end position="89"/>
    </location>
</feature>
<keyword evidence="4" id="KW-1185">Reference proteome</keyword>
<dbReference type="Proteomes" id="UP000823749">
    <property type="component" value="Chromosome 2"/>
</dbReference>
<feature type="compositionally biased region" description="Acidic residues" evidence="1">
    <location>
        <begin position="76"/>
        <end position="89"/>
    </location>
</feature>
<evidence type="ECO:0000313" key="4">
    <source>
        <dbReference type="Proteomes" id="UP000823749"/>
    </source>
</evidence>
<keyword evidence="2" id="KW-0732">Signal</keyword>